<evidence type="ECO:0000256" key="2">
    <source>
        <dbReference type="ARBA" id="ARBA00022723"/>
    </source>
</evidence>
<evidence type="ECO:0000313" key="7">
    <source>
        <dbReference type="EnsemblPlants" id="Solyc06g071820.3.1"/>
    </source>
</evidence>
<dbReference type="Gramene" id="Solyc06g071820.3.1">
    <property type="protein sequence ID" value="Solyc06g071820.3.1"/>
    <property type="gene ID" value="Solyc06g071820.3"/>
</dbReference>
<dbReference type="Pfam" id="PF00651">
    <property type="entry name" value="BTB"/>
    <property type="match status" value="2"/>
</dbReference>
<dbReference type="GO" id="GO:0009725">
    <property type="term" value="P:response to hormone"/>
    <property type="evidence" value="ECO:0007669"/>
    <property type="project" value="UniProtKB-ARBA"/>
</dbReference>
<dbReference type="GO" id="GO:0042542">
    <property type="term" value="P:response to hydrogen peroxide"/>
    <property type="evidence" value="ECO:0007669"/>
    <property type="project" value="UniProtKB-ARBA"/>
</dbReference>
<organism evidence="7">
    <name type="scientific">Solanum lycopersicum</name>
    <name type="common">Tomato</name>
    <name type="synonym">Lycopersicon esculentum</name>
    <dbReference type="NCBI Taxonomy" id="4081"/>
    <lineage>
        <taxon>Eukaryota</taxon>
        <taxon>Viridiplantae</taxon>
        <taxon>Streptophyta</taxon>
        <taxon>Embryophyta</taxon>
        <taxon>Tracheophyta</taxon>
        <taxon>Spermatophyta</taxon>
        <taxon>Magnoliopsida</taxon>
        <taxon>eudicotyledons</taxon>
        <taxon>Gunneridae</taxon>
        <taxon>Pentapetalae</taxon>
        <taxon>asterids</taxon>
        <taxon>lamiids</taxon>
        <taxon>Solanales</taxon>
        <taxon>Solanaceae</taxon>
        <taxon>Solanoideae</taxon>
        <taxon>Solaneae</taxon>
        <taxon>Solanum</taxon>
        <taxon>Solanum subgen. Lycopersicon</taxon>
    </lineage>
</organism>
<dbReference type="InterPro" id="IPR044513">
    <property type="entry name" value="BT1/2/3/4/5"/>
</dbReference>
<dbReference type="SUPFAM" id="SSF54695">
    <property type="entry name" value="POZ domain"/>
    <property type="match status" value="2"/>
</dbReference>
<dbReference type="Gene3D" id="3.30.710.10">
    <property type="entry name" value="Potassium Channel Kv1.1, Chain A"/>
    <property type="match status" value="2"/>
</dbReference>
<dbReference type="InterPro" id="IPR011333">
    <property type="entry name" value="SKP1/BTB/POZ_sf"/>
</dbReference>
<protein>
    <recommendedName>
        <fullName evidence="6">BTB domain-containing protein</fullName>
    </recommendedName>
</protein>
<dbReference type="Pfam" id="PF02135">
    <property type="entry name" value="zf-TAZ"/>
    <property type="match status" value="2"/>
</dbReference>
<dbReference type="FunFam" id="1.20.1020.10:FF:000007">
    <property type="entry name" value="BTB/POZ and TAZ domain-containing protein 2"/>
    <property type="match status" value="1"/>
</dbReference>
<dbReference type="Gene3D" id="1.25.40.420">
    <property type="match status" value="2"/>
</dbReference>
<dbReference type="GO" id="GO:0005634">
    <property type="term" value="C:nucleus"/>
    <property type="evidence" value="ECO:0000318"/>
    <property type="project" value="GO_Central"/>
</dbReference>
<evidence type="ECO:0000256" key="3">
    <source>
        <dbReference type="ARBA" id="ARBA00022771"/>
    </source>
</evidence>
<name>A0A3Q7GZ27_SOLLC</name>
<reference evidence="7" key="2">
    <citation type="submission" date="2019-01" db="UniProtKB">
        <authorList>
            <consortium name="EnsemblPlants"/>
        </authorList>
    </citation>
    <scope>IDENTIFICATION</scope>
    <source>
        <strain evidence="7">cv. Heinz 1706</strain>
    </source>
</reference>
<dbReference type="GO" id="GO:0008270">
    <property type="term" value="F:zinc ion binding"/>
    <property type="evidence" value="ECO:0007669"/>
    <property type="project" value="UniProtKB-KW"/>
</dbReference>
<dbReference type="SMART" id="SM00551">
    <property type="entry name" value="ZnF_TAZ"/>
    <property type="match status" value="2"/>
</dbReference>
<dbReference type="AlphaFoldDB" id="A0A3Q7GZ27"/>
<dbReference type="EnsemblPlants" id="Solyc06g071820.3.1">
    <property type="protein sequence ID" value="Solyc06g071820.3.1"/>
    <property type="gene ID" value="Solyc06g071820.3"/>
</dbReference>
<dbReference type="FunCoup" id="A0A3Q7GZ27">
    <property type="interactions" value="22"/>
</dbReference>
<evidence type="ECO:0000256" key="4">
    <source>
        <dbReference type="ARBA" id="ARBA00022786"/>
    </source>
</evidence>
<dbReference type="InterPro" id="IPR000197">
    <property type="entry name" value="Znf_TAZ"/>
</dbReference>
<keyword evidence="5" id="KW-0862">Zinc</keyword>
<keyword evidence="4" id="KW-0833">Ubl conjugation pathway</keyword>
<dbReference type="GO" id="GO:0009751">
    <property type="term" value="P:response to salicylic acid"/>
    <property type="evidence" value="ECO:0007669"/>
    <property type="project" value="UniProtKB-ARBA"/>
</dbReference>
<evidence type="ECO:0000256" key="5">
    <source>
        <dbReference type="ARBA" id="ARBA00022833"/>
    </source>
</evidence>
<keyword evidence="2" id="KW-0479">Metal-binding</keyword>
<dbReference type="FunFam" id="1.25.40.420:FF:000012">
    <property type="entry name" value="BTB/POZ and TAZ domain-containing protein 2"/>
    <property type="match status" value="2"/>
</dbReference>
<sequence>MNMFASDVDIITSAGRRIPAHSNVLAAASTVLESVLVCQQRSFEKKIQILGVPCGSVYVFVQFLYSFKCTKDQMEKHGIHLLALSHVYLVPCLKHRCTKALAEQLTIENVIDMIQLARLCDAPHLYLKCMKFLRSNFSKVKKTEGWKFLQRHDPLLELEILQFTDEAELRKKRRRRHTREQNLYLQLSEGMDCLEHICREGCTSVGPYDEEYSCQKKLPCSKFDTCQGLQLLITHFSTCKKRVKGSCSQCKRMWQLLRLHASICDQPDDCRVPLCSRTEYELPQITTILSRYAQQLSTTSCLISIIRDGIDKFSGEMSEVDIQIVTSGGLRIPAHSAVLAAASTVLENILARPGKRRSSERTIRILGVPCDAVSVFIRFLYSFKCTEEQMKRHGIHLLALSHVYLVPQLKQRCTKGLAERLTIENAVDLLQLARLCDAPDLYLKSMKFLSSNFKKVEETEGWKFLQHHDPWLELEILQFMDEAELRKKRTRRHKLERSLYLQLSEAMDCLEHICTEGCTSVGPLDKEPSIKRQPCSKFDTCQGLQFLIRHFATCKRRTNGGCLRCKRMWQILRLHASICDQPNDCQVPLCRQFKLKVQQKGDDELWKSLVRKVVSARAMSSLSLPKRKREEEPKMDFNHHQVMNFRLAA</sequence>
<dbReference type="GO" id="GO:0005516">
    <property type="term" value="F:calmodulin binding"/>
    <property type="evidence" value="ECO:0007669"/>
    <property type="project" value="UniProtKB-ARBA"/>
</dbReference>
<dbReference type="Gene3D" id="1.20.1020.10">
    <property type="entry name" value="TAZ domain"/>
    <property type="match status" value="2"/>
</dbReference>
<comment type="pathway">
    <text evidence="1">Protein modification; protein ubiquitination.</text>
</comment>
<dbReference type="PANTHER" id="PTHR46287:SF6">
    <property type="entry name" value="BTB_POZ AND TAZ DOMAIN-CONTAINING PROTEIN 1-LIKE"/>
    <property type="match status" value="1"/>
</dbReference>
<reference evidence="7" key="1">
    <citation type="journal article" date="2012" name="Nature">
        <title>The tomato genome sequence provides insights into fleshy fruit evolution.</title>
        <authorList>
            <consortium name="Tomato Genome Consortium"/>
        </authorList>
    </citation>
    <scope>NUCLEOTIDE SEQUENCE [LARGE SCALE GENOMIC DNA]</scope>
    <source>
        <strain evidence="7">cv. Heinz 1706</strain>
    </source>
</reference>
<proteinExistence type="predicted"/>
<dbReference type="CDD" id="cd14733">
    <property type="entry name" value="BACK"/>
    <property type="match status" value="1"/>
</dbReference>
<evidence type="ECO:0000313" key="8">
    <source>
        <dbReference type="Proteomes" id="UP000004994"/>
    </source>
</evidence>
<keyword evidence="8" id="KW-1185">Reference proteome</keyword>
<feature type="domain" description="BTB" evidence="6">
    <location>
        <begin position="320"/>
        <end position="389"/>
    </location>
</feature>
<keyword evidence="3" id="KW-0863">Zinc-finger</keyword>
<dbReference type="SMART" id="SM00225">
    <property type="entry name" value="BTB"/>
    <property type="match status" value="2"/>
</dbReference>
<dbReference type="OMA" id="CECKMLE"/>
<dbReference type="InterPro" id="IPR000210">
    <property type="entry name" value="BTB/POZ_dom"/>
</dbReference>
<dbReference type="PaxDb" id="4081-Solyc06g071820.2.1"/>
<dbReference type="SUPFAM" id="SSF57933">
    <property type="entry name" value="TAZ domain"/>
    <property type="match status" value="2"/>
</dbReference>
<feature type="domain" description="BTB" evidence="6">
    <location>
        <begin position="6"/>
        <end position="73"/>
    </location>
</feature>
<dbReference type="Proteomes" id="UP000004994">
    <property type="component" value="Chromosome 6"/>
</dbReference>
<dbReference type="PROSITE" id="PS50097">
    <property type="entry name" value="BTB"/>
    <property type="match status" value="2"/>
</dbReference>
<evidence type="ECO:0000256" key="1">
    <source>
        <dbReference type="ARBA" id="ARBA00004906"/>
    </source>
</evidence>
<accession>A0A3Q7GZ27</accession>
<dbReference type="PANTHER" id="PTHR46287">
    <property type="entry name" value="BTB/POZ AND TAZ DOMAIN-CONTAINING PROTEIN 3-RELATED"/>
    <property type="match status" value="1"/>
</dbReference>
<dbReference type="GO" id="GO:0006355">
    <property type="term" value="P:regulation of DNA-templated transcription"/>
    <property type="evidence" value="ECO:0007669"/>
    <property type="project" value="UniProtKB-ARBA"/>
</dbReference>
<dbReference type="InterPro" id="IPR035898">
    <property type="entry name" value="TAZ_dom_sf"/>
</dbReference>
<dbReference type="InParanoid" id="A0A3Q7GZ27"/>
<evidence type="ECO:0000259" key="6">
    <source>
        <dbReference type="PROSITE" id="PS50097"/>
    </source>
</evidence>
<dbReference type="STRING" id="4081.A0A3Q7GZ27"/>